<dbReference type="OrthoDB" id="9997422at2759"/>
<comment type="caution">
    <text evidence="3">The sequence shown here is derived from an EMBL/GenBank/DDBJ whole genome shotgun (WGS) entry which is preliminary data.</text>
</comment>
<organism evidence="3 4">
    <name type="scientific">Naematelia encephala</name>
    <dbReference type="NCBI Taxonomy" id="71784"/>
    <lineage>
        <taxon>Eukaryota</taxon>
        <taxon>Fungi</taxon>
        <taxon>Dikarya</taxon>
        <taxon>Basidiomycota</taxon>
        <taxon>Agaricomycotina</taxon>
        <taxon>Tremellomycetes</taxon>
        <taxon>Tremellales</taxon>
        <taxon>Naemateliaceae</taxon>
        <taxon>Naematelia</taxon>
    </lineage>
</organism>
<sequence length="537" mass="59842">MWCHPSEYHQCHSRHHPGKYLTEVHHADIIVRAEREVFLATNYWEASSAAHTLTDAFRELSRRAQARGGPKVVVKIMYDRGNPSQMISPHQSVDAKTYTGDKVKLPRPDEVPGLELEVQNYHVPPVGTFHSKYMVVDRKIAILNSNNIQDRVNVEMMTHIEGPIVQSFYDMALQSWSNPMSPPLPLLSSPPSYPENPSQQHYSFGQDHPVLSGKADLDQSAGTARDTLAQHHADTEQHGNDDAKDSGKGKWDSTNDDEAKRVDSQFSNEQAITEHLNTGSKIKGSDSSPPPNAEKFRPIILHKAHDPAPMALVNRPPRGRPGHGDTYVPQDQAWLAGFKFAKKSVFIQTPTFNAIPIVEAAIDAVKRGILVEIYADLGFNDEGELLPFQGGTNQMVSTAMYGRLSPDERKLLKIYWYTGKDQKTPLNAKDKADMTMFLVVDSHIGIQGNGNQDAQSWFHSQEINVLLDSTIICQEWREAIDSNQNTVYYGLVDSKDGVWRDSQGKELPGVPHYPSGPMKNLVGVKGAIDRVRGEGGF</sequence>
<gene>
    <name evidence="3" type="ORF">BCR39DRAFT_563820</name>
</gene>
<proteinExistence type="predicted"/>
<dbReference type="InterPro" id="IPR025202">
    <property type="entry name" value="PLD-like_dom"/>
</dbReference>
<name>A0A1Y2BGI3_9TREE</name>
<dbReference type="PANTHER" id="PTHR21248">
    <property type="entry name" value="CARDIOLIPIN SYNTHASE"/>
    <property type="match status" value="1"/>
</dbReference>
<protein>
    <recommendedName>
        <fullName evidence="2">PLD phosphodiesterase domain-containing protein</fullName>
    </recommendedName>
</protein>
<dbReference type="InParanoid" id="A0A1Y2BGI3"/>
<evidence type="ECO:0000259" key="2">
    <source>
        <dbReference type="PROSITE" id="PS50035"/>
    </source>
</evidence>
<feature type="region of interest" description="Disordered" evidence="1">
    <location>
        <begin position="276"/>
        <end position="295"/>
    </location>
</feature>
<dbReference type="CDD" id="cd00138">
    <property type="entry name" value="PLDc_SF"/>
    <property type="match status" value="2"/>
</dbReference>
<reference evidence="3 4" key="1">
    <citation type="submission" date="2016-07" db="EMBL/GenBank/DDBJ databases">
        <title>Pervasive Adenine N6-methylation of Active Genes in Fungi.</title>
        <authorList>
            <consortium name="DOE Joint Genome Institute"/>
            <person name="Mondo S.J."/>
            <person name="Dannebaum R.O."/>
            <person name="Kuo R.C."/>
            <person name="Labutti K."/>
            <person name="Haridas S."/>
            <person name="Kuo A."/>
            <person name="Salamov A."/>
            <person name="Ahrendt S.R."/>
            <person name="Lipzen A."/>
            <person name="Sullivan W."/>
            <person name="Andreopoulos W.B."/>
            <person name="Clum A."/>
            <person name="Lindquist E."/>
            <person name="Daum C."/>
            <person name="Ramamoorthy G.K."/>
            <person name="Gryganskyi A."/>
            <person name="Culley D."/>
            <person name="Magnuson J.K."/>
            <person name="James T.Y."/>
            <person name="O'Malley M.A."/>
            <person name="Stajich J.E."/>
            <person name="Spatafora J.W."/>
            <person name="Visel A."/>
            <person name="Grigoriev I.V."/>
        </authorList>
    </citation>
    <scope>NUCLEOTIDE SEQUENCE [LARGE SCALE GENOMIC DNA]</scope>
    <source>
        <strain evidence="3 4">68-887.2</strain>
    </source>
</reference>
<dbReference type="GO" id="GO:0032049">
    <property type="term" value="P:cardiolipin biosynthetic process"/>
    <property type="evidence" value="ECO:0007669"/>
    <property type="project" value="UniProtKB-ARBA"/>
</dbReference>
<evidence type="ECO:0000313" key="3">
    <source>
        <dbReference type="EMBL" id="ORY33680.1"/>
    </source>
</evidence>
<dbReference type="STRING" id="71784.A0A1Y2BGI3"/>
<dbReference type="PANTHER" id="PTHR21248:SF22">
    <property type="entry name" value="PHOSPHOLIPASE D"/>
    <property type="match status" value="1"/>
</dbReference>
<feature type="region of interest" description="Disordered" evidence="1">
    <location>
        <begin position="187"/>
        <end position="268"/>
    </location>
</feature>
<feature type="compositionally biased region" description="Low complexity" evidence="1">
    <location>
        <begin position="187"/>
        <end position="198"/>
    </location>
</feature>
<feature type="compositionally biased region" description="Basic and acidic residues" evidence="1">
    <location>
        <begin position="228"/>
        <end position="263"/>
    </location>
</feature>
<feature type="domain" description="PLD phosphodiesterase" evidence="2">
    <location>
        <begin position="125"/>
        <end position="152"/>
    </location>
</feature>
<dbReference type="InterPro" id="IPR001736">
    <property type="entry name" value="PLipase_D/transphosphatidylase"/>
</dbReference>
<evidence type="ECO:0000313" key="4">
    <source>
        <dbReference type="Proteomes" id="UP000193986"/>
    </source>
</evidence>
<accession>A0A1Y2BGI3</accession>
<dbReference type="Pfam" id="PF13091">
    <property type="entry name" value="PLDc_2"/>
    <property type="match status" value="1"/>
</dbReference>
<dbReference type="EMBL" id="MCFC01000005">
    <property type="protein sequence ID" value="ORY33680.1"/>
    <property type="molecule type" value="Genomic_DNA"/>
</dbReference>
<dbReference type="Gene3D" id="3.30.870.10">
    <property type="entry name" value="Endonuclease Chain A"/>
    <property type="match status" value="2"/>
</dbReference>
<dbReference type="Proteomes" id="UP000193986">
    <property type="component" value="Unassembled WGS sequence"/>
</dbReference>
<keyword evidence="4" id="KW-1185">Reference proteome</keyword>
<dbReference type="SUPFAM" id="SSF56024">
    <property type="entry name" value="Phospholipase D/nuclease"/>
    <property type="match status" value="2"/>
</dbReference>
<dbReference type="AlphaFoldDB" id="A0A1Y2BGI3"/>
<evidence type="ECO:0000256" key="1">
    <source>
        <dbReference type="SAM" id="MobiDB-lite"/>
    </source>
</evidence>
<dbReference type="PROSITE" id="PS50035">
    <property type="entry name" value="PLD"/>
    <property type="match status" value="1"/>
</dbReference>
<dbReference type="GO" id="GO:0030572">
    <property type="term" value="F:phosphatidyltransferase activity"/>
    <property type="evidence" value="ECO:0007669"/>
    <property type="project" value="UniProtKB-ARBA"/>
</dbReference>